<gene>
    <name evidence="1" type="ORF">R1sor_000303</name>
</gene>
<dbReference type="Proteomes" id="UP001633002">
    <property type="component" value="Unassembled WGS sequence"/>
</dbReference>
<proteinExistence type="predicted"/>
<reference evidence="1 2" key="1">
    <citation type="submission" date="2024-09" db="EMBL/GenBank/DDBJ databases">
        <title>Chromosome-scale assembly of Riccia sorocarpa.</title>
        <authorList>
            <person name="Paukszto L."/>
        </authorList>
    </citation>
    <scope>NUCLEOTIDE SEQUENCE [LARGE SCALE GENOMIC DNA]</scope>
    <source>
        <strain evidence="1">LP-2024</strain>
        <tissue evidence="1">Aerial parts of the thallus</tissue>
    </source>
</reference>
<evidence type="ECO:0008006" key="3">
    <source>
        <dbReference type="Google" id="ProtNLM"/>
    </source>
</evidence>
<sequence>MVALDLCHTKNKKCPTATLLMVLHMDAVFEELPTNEHIHCAHHLQVNIRRHCGAQVSKFFQRFVYVTSKGKYDEALKILEEQYLNGKEAVEYIRAIDARKFARYALELPRYGMVVSNAVECMNAVFLKLRVYTARQLIFELWTYMRRIRRFYEQRLSVEQSIERLTVYAKGRLSDFERDVVAMYSCDELVKSKGEDYLPYVNNIYF</sequence>
<accession>A0ABD3GUE3</accession>
<organism evidence="1 2">
    <name type="scientific">Riccia sorocarpa</name>
    <dbReference type="NCBI Taxonomy" id="122646"/>
    <lineage>
        <taxon>Eukaryota</taxon>
        <taxon>Viridiplantae</taxon>
        <taxon>Streptophyta</taxon>
        <taxon>Embryophyta</taxon>
        <taxon>Marchantiophyta</taxon>
        <taxon>Marchantiopsida</taxon>
        <taxon>Marchantiidae</taxon>
        <taxon>Marchantiales</taxon>
        <taxon>Ricciaceae</taxon>
        <taxon>Riccia</taxon>
    </lineage>
</organism>
<protein>
    <recommendedName>
        <fullName evidence="3">Transposase</fullName>
    </recommendedName>
</protein>
<comment type="caution">
    <text evidence="1">The sequence shown here is derived from an EMBL/GenBank/DDBJ whole genome shotgun (WGS) entry which is preliminary data.</text>
</comment>
<name>A0ABD3GUE3_9MARC</name>
<dbReference type="AlphaFoldDB" id="A0ABD3GUE3"/>
<keyword evidence="2" id="KW-1185">Reference proteome</keyword>
<dbReference type="EMBL" id="JBJQOH010000006">
    <property type="protein sequence ID" value="KAL3682281.1"/>
    <property type="molecule type" value="Genomic_DNA"/>
</dbReference>
<evidence type="ECO:0000313" key="2">
    <source>
        <dbReference type="Proteomes" id="UP001633002"/>
    </source>
</evidence>
<evidence type="ECO:0000313" key="1">
    <source>
        <dbReference type="EMBL" id="KAL3682281.1"/>
    </source>
</evidence>